<accession>A0A392V3K9</accession>
<dbReference type="AlphaFoldDB" id="A0A392V3K9"/>
<reference evidence="1 2" key="1">
    <citation type="journal article" date="2018" name="Front. Plant Sci.">
        <title>Red Clover (Trifolium pratense) and Zigzag Clover (T. medium) - A Picture of Genomic Similarities and Differences.</title>
        <authorList>
            <person name="Dluhosova J."/>
            <person name="Istvanek J."/>
            <person name="Nedelnik J."/>
            <person name="Repkova J."/>
        </authorList>
    </citation>
    <scope>NUCLEOTIDE SEQUENCE [LARGE SCALE GENOMIC DNA]</scope>
    <source>
        <strain evidence="2">cv. 10/8</strain>
        <tissue evidence="1">Leaf</tissue>
    </source>
</reference>
<evidence type="ECO:0000313" key="2">
    <source>
        <dbReference type="Proteomes" id="UP000265520"/>
    </source>
</evidence>
<sequence length="30" mass="3338">MTRDEGDDMVNSFLGVDWETVMGIFAETNG</sequence>
<feature type="non-terminal residue" evidence="1">
    <location>
        <position position="30"/>
    </location>
</feature>
<dbReference type="EMBL" id="LXQA011023892">
    <property type="protein sequence ID" value="MCI81641.1"/>
    <property type="molecule type" value="Genomic_DNA"/>
</dbReference>
<organism evidence="1 2">
    <name type="scientific">Trifolium medium</name>
    <dbReference type="NCBI Taxonomy" id="97028"/>
    <lineage>
        <taxon>Eukaryota</taxon>
        <taxon>Viridiplantae</taxon>
        <taxon>Streptophyta</taxon>
        <taxon>Embryophyta</taxon>
        <taxon>Tracheophyta</taxon>
        <taxon>Spermatophyta</taxon>
        <taxon>Magnoliopsida</taxon>
        <taxon>eudicotyledons</taxon>
        <taxon>Gunneridae</taxon>
        <taxon>Pentapetalae</taxon>
        <taxon>rosids</taxon>
        <taxon>fabids</taxon>
        <taxon>Fabales</taxon>
        <taxon>Fabaceae</taxon>
        <taxon>Papilionoideae</taxon>
        <taxon>50 kb inversion clade</taxon>
        <taxon>NPAAA clade</taxon>
        <taxon>Hologalegina</taxon>
        <taxon>IRL clade</taxon>
        <taxon>Trifolieae</taxon>
        <taxon>Trifolium</taxon>
    </lineage>
</organism>
<proteinExistence type="predicted"/>
<dbReference type="Proteomes" id="UP000265520">
    <property type="component" value="Unassembled WGS sequence"/>
</dbReference>
<keyword evidence="2" id="KW-1185">Reference proteome</keyword>
<protein>
    <submittedName>
        <fullName evidence="1">Uncharacterized protein</fullName>
    </submittedName>
</protein>
<comment type="caution">
    <text evidence="1">The sequence shown here is derived from an EMBL/GenBank/DDBJ whole genome shotgun (WGS) entry which is preliminary data.</text>
</comment>
<name>A0A392V3K9_9FABA</name>
<evidence type="ECO:0000313" key="1">
    <source>
        <dbReference type="EMBL" id="MCI81641.1"/>
    </source>
</evidence>